<dbReference type="Proteomes" id="UP001163846">
    <property type="component" value="Unassembled WGS sequence"/>
</dbReference>
<protein>
    <submittedName>
        <fullName evidence="2">Uncharacterized protein</fullName>
    </submittedName>
</protein>
<feature type="compositionally biased region" description="Polar residues" evidence="1">
    <location>
        <begin position="468"/>
        <end position="488"/>
    </location>
</feature>
<feature type="region of interest" description="Disordered" evidence="1">
    <location>
        <begin position="466"/>
        <end position="506"/>
    </location>
</feature>
<sequence length="506" mass="54887">MLDTGSQPEDMFGSLHSQPRPPSPRLHFCRWGLTCTRSFPSGPELYQHFKEVHSPTLVPVKPDEIPMLLRITEGIGESYQTEHFLSSPSLSEKGEDGLQIQISKDNSQKSNDSGPVASLPSPPVSSSSRPRGFDDDENSLSGSASPHSQARDPSPMFYEDTNQDDFASQSMDVLLSDALEPPSPNFVALDATTGSPRPGSIPPSPSFSDILASSTQKDTTKSQPPIIPDRPLKQTHSAKSSSSSNSCAIVEQQLTLADDDLSFDRDKDRPCANLAAAASASDHSDLYRGELNWSASQTLDTQQSIGLQPSSSSQASSSMTRNHGNMLPRPSSHPHAVQNSSLHPSVSSRVPSFESPSSMRKQPWYAPTRARKKTRGNNLSASVSPVISPALSPNTLASPFSITKGPTNNHVSPNPVQIDGNPLRSSFYGKRRRHNSSTTNDPALPPIQTPLTTLLRSVHDDDADADVSQMQVETQVTMSPPVQQQRSSYDMYDYPLQTQAPYDSQS</sequence>
<dbReference type="EMBL" id="MU806037">
    <property type="protein sequence ID" value="KAJ3841491.1"/>
    <property type="molecule type" value="Genomic_DNA"/>
</dbReference>
<feature type="region of interest" description="Disordered" evidence="1">
    <location>
        <begin position="105"/>
        <end position="247"/>
    </location>
</feature>
<dbReference type="AlphaFoldDB" id="A0AA38PF95"/>
<keyword evidence="3" id="KW-1185">Reference proteome</keyword>
<organism evidence="2 3">
    <name type="scientific">Lentinula raphanica</name>
    <dbReference type="NCBI Taxonomy" id="153919"/>
    <lineage>
        <taxon>Eukaryota</taxon>
        <taxon>Fungi</taxon>
        <taxon>Dikarya</taxon>
        <taxon>Basidiomycota</taxon>
        <taxon>Agaricomycotina</taxon>
        <taxon>Agaricomycetes</taxon>
        <taxon>Agaricomycetidae</taxon>
        <taxon>Agaricales</taxon>
        <taxon>Marasmiineae</taxon>
        <taxon>Omphalotaceae</taxon>
        <taxon>Lentinula</taxon>
    </lineage>
</organism>
<reference evidence="2" key="1">
    <citation type="submission" date="2022-08" db="EMBL/GenBank/DDBJ databases">
        <authorList>
            <consortium name="DOE Joint Genome Institute"/>
            <person name="Min B."/>
            <person name="Riley R."/>
            <person name="Sierra-Patev S."/>
            <person name="Naranjo-Ortiz M."/>
            <person name="Looney B."/>
            <person name="Konkel Z."/>
            <person name="Slot J.C."/>
            <person name="Sakamoto Y."/>
            <person name="Steenwyk J.L."/>
            <person name="Rokas A."/>
            <person name="Carro J."/>
            <person name="Camarero S."/>
            <person name="Ferreira P."/>
            <person name="Molpeceres G."/>
            <person name="Ruiz-Duenas F.J."/>
            <person name="Serrano A."/>
            <person name="Henrissat B."/>
            <person name="Drula E."/>
            <person name="Hughes K.W."/>
            <person name="Mata J.L."/>
            <person name="Ishikawa N.K."/>
            <person name="Vargas-Isla R."/>
            <person name="Ushijima S."/>
            <person name="Smith C.A."/>
            <person name="Ahrendt S."/>
            <person name="Andreopoulos W."/>
            <person name="He G."/>
            <person name="Labutti K."/>
            <person name="Lipzen A."/>
            <person name="Ng V."/>
            <person name="Sandor L."/>
            <person name="Barry K."/>
            <person name="Martinez A.T."/>
            <person name="Xiao Y."/>
            <person name="Gibbons J.G."/>
            <person name="Terashima K."/>
            <person name="Hibbett D.S."/>
            <person name="Grigoriev I.V."/>
        </authorList>
    </citation>
    <scope>NUCLEOTIDE SEQUENCE</scope>
    <source>
        <strain evidence="2">TFB9207</strain>
    </source>
</reference>
<feature type="compositionally biased region" description="Polar residues" evidence="1">
    <location>
        <begin position="376"/>
        <end position="415"/>
    </location>
</feature>
<feature type="region of interest" description="Disordered" evidence="1">
    <location>
        <begin position="300"/>
        <end position="448"/>
    </location>
</feature>
<feature type="compositionally biased region" description="Low complexity" evidence="1">
    <location>
        <begin position="237"/>
        <end position="246"/>
    </location>
</feature>
<feature type="region of interest" description="Disordered" evidence="1">
    <location>
        <begin position="1"/>
        <end position="23"/>
    </location>
</feature>
<feature type="compositionally biased region" description="Polar residues" evidence="1">
    <location>
        <begin position="496"/>
        <end position="506"/>
    </location>
</feature>
<feature type="compositionally biased region" description="Polar residues" evidence="1">
    <location>
        <begin position="139"/>
        <end position="148"/>
    </location>
</feature>
<gene>
    <name evidence="2" type="ORF">F5878DRAFT_9167</name>
</gene>
<accession>A0AA38PF95</accession>
<name>A0AA38PF95_9AGAR</name>
<proteinExistence type="predicted"/>
<comment type="caution">
    <text evidence="2">The sequence shown here is derived from an EMBL/GenBank/DDBJ whole genome shotgun (WGS) entry which is preliminary data.</text>
</comment>
<feature type="compositionally biased region" description="Low complexity" evidence="1">
    <location>
        <begin position="344"/>
        <end position="358"/>
    </location>
</feature>
<feature type="compositionally biased region" description="Low complexity" evidence="1">
    <location>
        <begin position="302"/>
        <end position="318"/>
    </location>
</feature>
<feature type="compositionally biased region" description="Low complexity" evidence="1">
    <location>
        <begin position="113"/>
        <end position="130"/>
    </location>
</feature>
<evidence type="ECO:0000313" key="3">
    <source>
        <dbReference type="Proteomes" id="UP001163846"/>
    </source>
</evidence>
<evidence type="ECO:0000256" key="1">
    <source>
        <dbReference type="SAM" id="MobiDB-lite"/>
    </source>
</evidence>
<feature type="compositionally biased region" description="Polar residues" evidence="1">
    <location>
        <begin position="211"/>
        <end position="223"/>
    </location>
</feature>
<evidence type="ECO:0000313" key="2">
    <source>
        <dbReference type="EMBL" id="KAJ3841491.1"/>
    </source>
</evidence>